<feature type="compositionally biased region" description="Acidic residues" evidence="1">
    <location>
        <begin position="442"/>
        <end position="468"/>
    </location>
</feature>
<evidence type="ECO:0000256" key="1">
    <source>
        <dbReference type="SAM" id="MobiDB-lite"/>
    </source>
</evidence>
<dbReference type="EMBL" id="NAJM01000002">
    <property type="protein sequence ID" value="RVX75202.1"/>
    <property type="molecule type" value="Genomic_DNA"/>
</dbReference>
<dbReference type="GO" id="GO:0005634">
    <property type="term" value="C:nucleus"/>
    <property type="evidence" value="ECO:0007669"/>
    <property type="project" value="TreeGrafter"/>
</dbReference>
<proteinExistence type="predicted"/>
<dbReference type="Proteomes" id="UP000288859">
    <property type="component" value="Unassembled WGS sequence"/>
</dbReference>
<dbReference type="VEuPathDB" id="FungiDB:PV10_00038"/>
<dbReference type="OrthoDB" id="27237at2759"/>
<sequence length="654" mass="73628">MPPTDEDVAWFQSTFHPIPKPSLPDDCIEYSLYIISPSLDSINDSELRLRLRDVQKRAADLQKQYLKDYIWQRQGLSLELNKEDGLSFLRGRTEYGDSVEDEWVIVWVLRELTRMSKDIWVKVTDSDGEFLLIEASETLPAWLEPDVAENRVWINDGDLKIIKPASDARTSKRTEEKLALREARQILLTQPKRLMHSTIMQEEAFYRLRNYPNQIVDNMHHAILSIPRTVAFLLHQKPAYIAPVVEAFYLRDPIALKPLQTVANRDKMNLKPEDFVTVSVKFPKVCYAQLKSQDFPPPAVFNNILPSRTDQKLWPQAESGMKVTCGFEMLVTDSQFQDRPAVREIKLLLEDLESGDETLPTDNDIASWTLIEDDERWLDVNFDDLDNELKGSKGAQAASGNGAEKKGGFGDKAAQENLRRIVRQFEDFLNDDKAGLDGANMFDDDSSVESSDEDEDDEGEDKDASFSEDDFTKMMQEMMGMPPEVMKEIMSGKLGSGATDPGQRSNLRPHSNGKARDVETTESQSDDDQEDDDMQTFMRQMEAELRPTGVLDLSSSSTHAAIGHSVSQTSPARHDKEDVIDELSSDDESDNEIDINLARNLLESLKSQGGTSGPGGNLMGMLGLGMLPRDEADMYDVEDHDVQAGPSDSSKRGT</sequence>
<feature type="compositionally biased region" description="Polar residues" evidence="1">
    <location>
        <begin position="553"/>
        <end position="571"/>
    </location>
</feature>
<dbReference type="InterPro" id="IPR010770">
    <property type="entry name" value="Ecd"/>
</dbReference>
<comment type="caution">
    <text evidence="2">The sequence shown here is derived from an EMBL/GenBank/DDBJ whole genome shotgun (WGS) entry which is preliminary data.</text>
</comment>
<feature type="region of interest" description="Disordered" evidence="1">
    <location>
        <begin position="433"/>
        <end position="468"/>
    </location>
</feature>
<accession>A0A438NHJ6</accession>
<protein>
    <recommendedName>
        <fullName evidence="4">Regulatory factor Sgt1</fullName>
    </recommendedName>
</protein>
<evidence type="ECO:0000313" key="3">
    <source>
        <dbReference type="Proteomes" id="UP000288859"/>
    </source>
</evidence>
<organism evidence="2 3">
    <name type="scientific">Exophiala mesophila</name>
    <name type="common">Black yeast-like fungus</name>
    <dbReference type="NCBI Taxonomy" id="212818"/>
    <lineage>
        <taxon>Eukaryota</taxon>
        <taxon>Fungi</taxon>
        <taxon>Dikarya</taxon>
        <taxon>Ascomycota</taxon>
        <taxon>Pezizomycotina</taxon>
        <taxon>Eurotiomycetes</taxon>
        <taxon>Chaetothyriomycetidae</taxon>
        <taxon>Chaetothyriales</taxon>
        <taxon>Herpotrichiellaceae</taxon>
        <taxon>Exophiala</taxon>
    </lineage>
</organism>
<dbReference type="AlphaFoldDB" id="A0A438NHJ6"/>
<feature type="compositionally biased region" description="Acidic residues" evidence="1">
    <location>
        <begin position="524"/>
        <end position="534"/>
    </location>
</feature>
<feature type="region of interest" description="Disordered" evidence="1">
    <location>
        <begin position="632"/>
        <end position="654"/>
    </location>
</feature>
<feature type="region of interest" description="Disordered" evidence="1">
    <location>
        <begin position="490"/>
        <end position="576"/>
    </location>
</feature>
<reference evidence="2 3" key="1">
    <citation type="submission" date="2017-03" db="EMBL/GenBank/DDBJ databases">
        <title>Genomes of endolithic fungi from Antarctica.</title>
        <authorList>
            <person name="Coleine C."/>
            <person name="Masonjones S."/>
            <person name="Stajich J.E."/>
        </authorList>
    </citation>
    <scope>NUCLEOTIDE SEQUENCE [LARGE SCALE GENOMIC DNA]</scope>
    <source>
        <strain evidence="2 3">CCFEE 6314</strain>
    </source>
</reference>
<dbReference type="PANTHER" id="PTHR13060:SF0">
    <property type="entry name" value="PROTEIN ECDYSONELESS HOMOLOG"/>
    <property type="match status" value="1"/>
</dbReference>
<dbReference type="PANTHER" id="PTHR13060">
    <property type="entry name" value="SGT1 PROTEIN HSGT1 SUPPRESSOR OF GCR2"/>
    <property type="match status" value="1"/>
</dbReference>
<evidence type="ECO:0008006" key="4">
    <source>
        <dbReference type="Google" id="ProtNLM"/>
    </source>
</evidence>
<gene>
    <name evidence="2" type="ORF">B0A52_00554</name>
</gene>
<evidence type="ECO:0000313" key="2">
    <source>
        <dbReference type="EMBL" id="RVX75202.1"/>
    </source>
</evidence>
<name>A0A438NHJ6_EXOME</name>
<dbReference type="Pfam" id="PF07093">
    <property type="entry name" value="SGT1"/>
    <property type="match status" value="2"/>
</dbReference>